<protein>
    <submittedName>
        <fullName evidence="2">Uncharacterized protein</fullName>
    </submittedName>
</protein>
<keyword evidence="1" id="KW-0472">Membrane</keyword>
<feature type="transmembrane region" description="Helical" evidence="1">
    <location>
        <begin position="375"/>
        <end position="396"/>
    </location>
</feature>
<dbReference type="VEuPathDB" id="MicrosporidiaDB:EDEG_02031"/>
<gene>
    <name evidence="2" type="ORF">EDEG_02031</name>
</gene>
<feature type="transmembrane region" description="Helical" evidence="1">
    <location>
        <begin position="28"/>
        <end position="48"/>
    </location>
</feature>
<evidence type="ECO:0000313" key="2">
    <source>
        <dbReference type="EMBL" id="EJW03634.1"/>
    </source>
</evidence>
<evidence type="ECO:0000313" key="3">
    <source>
        <dbReference type="Proteomes" id="UP000003163"/>
    </source>
</evidence>
<evidence type="ECO:0000256" key="1">
    <source>
        <dbReference type="SAM" id="Phobius"/>
    </source>
</evidence>
<dbReference type="HOGENOM" id="CLU_692675_0_0_1"/>
<accession>J9D805</accession>
<dbReference type="Proteomes" id="UP000003163">
    <property type="component" value="Unassembled WGS sequence"/>
</dbReference>
<keyword evidence="3" id="KW-1185">Reference proteome</keyword>
<dbReference type="AlphaFoldDB" id="J9D805"/>
<keyword evidence="1" id="KW-1133">Transmembrane helix</keyword>
<dbReference type="InParanoid" id="J9D805"/>
<name>J9D805_EDHAE</name>
<dbReference type="EMBL" id="AFBI03000033">
    <property type="protein sequence ID" value="EJW03634.1"/>
    <property type="molecule type" value="Genomic_DNA"/>
</dbReference>
<comment type="caution">
    <text evidence="2">The sequence shown here is derived from an EMBL/GenBank/DDBJ whole genome shotgun (WGS) entry which is preliminary data.</text>
</comment>
<reference evidence="2 3" key="1">
    <citation type="submission" date="2011-08" db="EMBL/GenBank/DDBJ databases">
        <authorList>
            <person name="Liu Z.J."/>
            <person name="Shi F.L."/>
            <person name="Lu J.Q."/>
            <person name="Li M."/>
            <person name="Wang Z.L."/>
        </authorList>
    </citation>
    <scope>NUCLEOTIDE SEQUENCE [LARGE SCALE GENOMIC DNA]</scope>
    <source>
        <strain evidence="2 3">USNM 41457</strain>
    </source>
</reference>
<keyword evidence="1" id="KW-0812">Transmembrane</keyword>
<sequence length="398" mass="47512">MILKVNLICVCIYLKIPLKMFLWHKFFYIFRNLAFLLLSVSFFTFLVFNDTSQLTLKNTIEPTFRNVVGDLEKYLDNRTINMEKAKEMSKKTHSDALEDSMITLKNFSTNPKDHVDQGFPEFFSKFLYKQYDKMIESIKLKKNPFIRQDDNDAYPIYKFENIAIDEGENDEFFEIYATKTHFFINNVINLGTEKVNMHLKLLINEQAILLKTMMFYTIKEMSEAGQYLEETYSREYFETLFLENMCNQKMMQPITPCLDPNSNPWYILNNAENVVEKYERYIEFVGFRNLITKIFLECFFEIILYNESKNLIENESNYNFMDNSKLTKKDVRSIIYFLIQGIAKCKEKFYTDSDFDSYAICRIEACHLQHPKNLFVLYMCLKIQLTLHQLFAIAIYHK</sequence>
<proteinExistence type="predicted"/>
<organism evidence="2 3">
    <name type="scientific">Edhazardia aedis (strain USNM 41457)</name>
    <name type="common">Microsporidian parasite</name>
    <dbReference type="NCBI Taxonomy" id="1003232"/>
    <lineage>
        <taxon>Eukaryota</taxon>
        <taxon>Fungi</taxon>
        <taxon>Fungi incertae sedis</taxon>
        <taxon>Microsporidia</taxon>
        <taxon>Edhazardia</taxon>
    </lineage>
</organism>
<reference evidence="3" key="2">
    <citation type="submission" date="2015-07" db="EMBL/GenBank/DDBJ databases">
        <title>Contrasting host-pathogen interactions and genome evolution in two generalist and specialist microsporidian pathogens of mosquitoes.</title>
        <authorList>
            <consortium name="The Broad Institute Genomics Platform"/>
            <consortium name="The Broad Institute Genome Sequencing Center for Infectious Disease"/>
            <person name="Cuomo C.A."/>
            <person name="Sanscrainte N.D."/>
            <person name="Goldberg J.M."/>
            <person name="Heiman D."/>
            <person name="Young S."/>
            <person name="Zeng Q."/>
            <person name="Becnel J.J."/>
            <person name="Birren B.W."/>
        </authorList>
    </citation>
    <scope>NUCLEOTIDE SEQUENCE [LARGE SCALE GENOMIC DNA]</scope>
    <source>
        <strain evidence="3">USNM 41457</strain>
    </source>
</reference>